<dbReference type="EMBL" id="CAKMMG010000011">
    <property type="protein sequence ID" value="CAH1221809.1"/>
    <property type="molecule type" value="Genomic_DNA"/>
</dbReference>
<proteinExistence type="predicted"/>
<evidence type="ECO:0000313" key="2">
    <source>
        <dbReference type="Proteomes" id="UP000838324"/>
    </source>
</evidence>
<sequence length="49" mass="5674">MTLWVWTSLNRIVFFADVPVAVNSTTSITRNLFEKVGEVLCYNRNRVVI</sequence>
<protein>
    <submittedName>
        <fullName evidence="1">Uncharacterized protein</fullName>
    </submittedName>
</protein>
<name>A0ABM9CTH4_9BACL</name>
<organism evidence="1 2">
    <name type="scientific">Paenibacillus auburnensis</name>
    <dbReference type="NCBI Taxonomy" id="2905649"/>
    <lineage>
        <taxon>Bacteria</taxon>
        <taxon>Bacillati</taxon>
        <taxon>Bacillota</taxon>
        <taxon>Bacilli</taxon>
        <taxon>Bacillales</taxon>
        <taxon>Paenibacillaceae</taxon>
        <taxon>Paenibacillus</taxon>
    </lineage>
</organism>
<reference evidence="1" key="1">
    <citation type="submission" date="2022-01" db="EMBL/GenBank/DDBJ databases">
        <authorList>
            <person name="Criscuolo A."/>
        </authorList>
    </citation>
    <scope>NUCLEOTIDE SEQUENCE</scope>
    <source>
        <strain evidence="1">CIP111892</strain>
    </source>
</reference>
<dbReference type="Proteomes" id="UP000838324">
    <property type="component" value="Unassembled WGS sequence"/>
</dbReference>
<gene>
    <name evidence="1" type="ORF">PAECIP111892_05050</name>
</gene>
<evidence type="ECO:0000313" key="1">
    <source>
        <dbReference type="EMBL" id="CAH1221809.1"/>
    </source>
</evidence>
<comment type="caution">
    <text evidence="1">The sequence shown here is derived from an EMBL/GenBank/DDBJ whole genome shotgun (WGS) entry which is preliminary data.</text>
</comment>
<accession>A0ABM9CTH4</accession>
<keyword evidence="2" id="KW-1185">Reference proteome</keyword>